<proteinExistence type="predicted"/>
<sequence>MNEATIRELLNEETLAALFPAERADQFFDALFGDAAEGSYDIKLSLERYDSATHTLQLALELHERPGKCLACNLTYGLPEVFSRHPVINIKGLVEAIDQLLGERAHCKEWRLGGTRESSKALHIIPLIITME</sequence>
<keyword evidence="1" id="KW-0371">Homeobox</keyword>
<dbReference type="AlphaFoldDB" id="A0A7C2THB0"/>
<reference evidence="1" key="1">
    <citation type="journal article" date="2020" name="mSystems">
        <title>Genome- and Community-Level Interaction Insights into Carbon Utilization and Element Cycling Functions of Hydrothermarchaeota in Hydrothermal Sediment.</title>
        <authorList>
            <person name="Zhou Z."/>
            <person name="Liu Y."/>
            <person name="Xu W."/>
            <person name="Pan J."/>
            <person name="Luo Z.H."/>
            <person name="Li M."/>
        </authorList>
    </citation>
    <scope>NUCLEOTIDE SEQUENCE [LARGE SCALE GENOMIC DNA]</scope>
    <source>
        <strain evidence="1">SpSt-1224</strain>
    </source>
</reference>
<protein>
    <submittedName>
        <fullName evidence="1">Pancreas/duodenum homeobox protein 1</fullName>
    </submittedName>
</protein>
<gene>
    <name evidence="1" type="ORF">ENN98_04525</name>
</gene>
<accession>A0A7C2THB0</accession>
<dbReference type="GO" id="GO:0003677">
    <property type="term" value="F:DNA binding"/>
    <property type="evidence" value="ECO:0007669"/>
    <property type="project" value="UniProtKB-KW"/>
</dbReference>
<keyword evidence="1" id="KW-0238">DNA-binding</keyword>
<evidence type="ECO:0000313" key="1">
    <source>
        <dbReference type="EMBL" id="HET97948.1"/>
    </source>
</evidence>
<organism evidence="1">
    <name type="scientific">Desulfurivibrio alkaliphilus</name>
    <dbReference type="NCBI Taxonomy" id="427923"/>
    <lineage>
        <taxon>Bacteria</taxon>
        <taxon>Pseudomonadati</taxon>
        <taxon>Thermodesulfobacteriota</taxon>
        <taxon>Desulfobulbia</taxon>
        <taxon>Desulfobulbales</taxon>
        <taxon>Desulfobulbaceae</taxon>
        <taxon>Desulfurivibrio</taxon>
    </lineage>
</organism>
<dbReference type="Proteomes" id="UP000885986">
    <property type="component" value="Unassembled WGS sequence"/>
</dbReference>
<dbReference type="EMBL" id="DSDS01000104">
    <property type="protein sequence ID" value="HET97948.1"/>
    <property type="molecule type" value="Genomic_DNA"/>
</dbReference>
<comment type="caution">
    <text evidence="1">The sequence shown here is derived from an EMBL/GenBank/DDBJ whole genome shotgun (WGS) entry which is preliminary data.</text>
</comment>
<name>A0A7C2THB0_9BACT</name>